<dbReference type="AlphaFoldDB" id="A0A371F0D6"/>
<feature type="compositionally biased region" description="Polar residues" evidence="1">
    <location>
        <begin position="1"/>
        <end position="15"/>
    </location>
</feature>
<feature type="region of interest" description="Disordered" evidence="1">
    <location>
        <begin position="154"/>
        <end position="186"/>
    </location>
</feature>
<dbReference type="PANTHER" id="PTHR33179:SF4">
    <property type="entry name" value="VQ MOTIF-CONTAINING PROTEIN"/>
    <property type="match status" value="1"/>
</dbReference>
<organism evidence="3 4">
    <name type="scientific">Mucuna pruriens</name>
    <name type="common">Velvet bean</name>
    <name type="synonym">Dolichos pruriens</name>
    <dbReference type="NCBI Taxonomy" id="157652"/>
    <lineage>
        <taxon>Eukaryota</taxon>
        <taxon>Viridiplantae</taxon>
        <taxon>Streptophyta</taxon>
        <taxon>Embryophyta</taxon>
        <taxon>Tracheophyta</taxon>
        <taxon>Spermatophyta</taxon>
        <taxon>Magnoliopsida</taxon>
        <taxon>eudicotyledons</taxon>
        <taxon>Gunneridae</taxon>
        <taxon>Pentapetalae</taxon>
        <taxon>rosids</taxon>
        <taxon>fabids</taxon>
        <taxon>Fabales</taxon>
        <taxon>Fabaceae</taxon>
        <taxon>Papilionoideae</taxon>
        <taxon>50 kb inversion clade</taxon>
        <taxon>NPAAA clade</taxon>
        <taxon>indigoferoid/millettioid clade</taxon>
        <taxon>Phaseoleae</taxon>
        <taxon>Mucuna</taxon>
    </lineage>
</organism>
<protein>
    <recommendedName>
        <fullName evidence="2">VQ domain-containing protein</fullName>
    </recommendedName>
</protein>
<feature type="compositionally biased region" description="Pro residues" evidence="1">
    <location>
        <begin position="234"/>
        <end position="244"/>
    </location>
</feature>
<dbReference type="Pfam" id="PF05678">
    <property type="entry name" value="VQ"/>
    <property type="match status" value="1"/>
</dbReference>
<feature type="region of interest" description="Disordered" evidence="1">
    <location>
        <begin position="1"/>
        <end position="53"/>
    </location>
</feature>
<dbReference type="Proteomes" id="UP000257109">
    <property type="component" value="Unassembled WGS sequence"/>
</dbReference>
<dbReference type="STRING" id="157652.A0A371F0D6"/>
<gene>
    <name evidence="3" type="ORF">CR513_48837</name>
</gene>
<evidence type="ECO:0000259" key="2">
    <source>
        <dbReference type="Pfam" id="PF05678"/>
    </source>
</evidence>
<feature type="non-terminal residue" evidence="3">
    <location>
        <position position="1"/>
    </location>
</feature>
<feature type="domain" description="VQ" evidence="2">
    <location>
        <begin position="179"/>
        <end position="206"/>
    </location>
</feature>
<evidence type="ECO:0000313" key="3">
    <source>
        <dbReference type="EMBL" id="RDX71765.1"/>
    </source>
</evidence>
<accession>A0A371F0D6</accession>
<keyword evidence="4" id="KW-1185">Reference proteome</keyword>
<dbReference type="InterPro" id="IPR008889">
    <property type="entry name" value="VQ"/>
</dbReference>
<feature type="compositionally biased region" description="Polar residues" evidence="1">
    <location>
        <begin position="154"/>
        <end position="168"/>
    </location>
</feature>
<proteinExistence type="predicted"/>
<feature type="compositionally biased region" description="Basic residues" evidence="1">
    <location>
        <begin position="169"/>
        <end position="178"/>
    </location>
</feature>
<evidence type="ECO:0000256" key="1">
    <source>
        <dbReference type="SAM" id="MobiDB-lite"/>
    </source>
</evidence>
<name>A0A371F0D6_MUCPR</name>
<dbReference type="InterPro" id="IPR039609">
    <property type="entry name" value="VQ_15/22"/>
</dbReference>
<feature type="region of interest" description="Disordered" evidence="1">
    <location>
        <begin position="225"/>
        <end position="250"/>
    </location>
</feature>
<dbReference type="PANTHER" id="PTHR33179">
    <property type="entry name" value="VQ MOTIF-CONTAINING PROTEIN"/>
    <property type="match status" value="1"/>
</dbReference>
<dbReference type="OrthoDB" id="780193at2759"/>
<comment type="caution">
    <text evidence="3">The sequence shown here is derived from an EMBL/GenBank/DDBJ whole genome shotgun (WGS) entry which is preliminary data.</text>
</comment>
<reference evidence="3" key="1">
    <citation type="submission" date="2018-05" db="EMBL/GenBank/DDBJ databases">
        <title>Draft genome of Mucuna pruriens seed.</title>
        <authorList>
            <person name="Nnadi N.E."/>
            <person name="Vos R."/>
            <person name="Hasami M.H."/>
            <person name="Devisetty U.K."/>
            <person name="Aguiy J.C."/>
        </authorList>
    </citation>
    <scope>NUCLEOTIDE SEQUENCE [LARGE SCALE GENOMIC DNA]</scope>
    <source>
        <strain evidence="3">JCA_2017</strain>
    </source>
</reference>
<dbReference type="EMBL" id="QJKJ01011210">
    <property type="protein sequence ID" value="RDX71765.1"/>
    <property type="molecule type" value="Genomic_DNA"/>
</dbReference>
<evidence type="ECO:0000313" key="4">
    <source>
        <dbReference type="Proteomes" id="UP000257109"/>
    </source>
</evidence>
<sequence>MDSANSGSMQSTSTAGDEEYDSRAESSSISAFLTVPPPQQPHAGPGPFTNQHHHVFDPLSNYLDPTQRSHPLNLDMVWSKVARSEPDLGGLMPCSSSSPHRNQAFLLPQLGGQSQTGGVNVAAASASVSACFPSTLPQESASSRGGLVSVSAANEQAQNSNGTNTNTRNPKKRSRASRRAPTTVLTTDTTNFRAMVQEFTGIPAPPFTSSPFPRTRLDLFASSSTIRPSSTHLDPPPPPPPPPTTTTSTTTSYLLRPFAHKVQPQPSSFPPMLDNNTTTTLASNSNYPLNMHNPILSLQSILQPPPKYPSVDSSHHKMALLEDLGLTHPHVAAHHHNINMVSSSSDGPLSRLNNINSNMRGPSPEWAQAQAQVQTQRIGNNDGTLLRSLTATLNYRSNVPDQRKVNFSATPSDFHGEKGPDCAVAARTEATDGSTTTLMHEKQKNLGVIGGKISGIVSRRNLVLSKSKISSCVL</sequence>